<feature type="signal peptide" evidence="1">
    <location>
        <begin position="1"/>
        <end position="24"/>
    </location>
</feature>
<organism evidence="2">
    <name type="scientific">Drosophila rhopaloa</name>
    <name type="common">Fruit fly</name>
    <dbReference type="NCBI Taxonomy" id="1041015"/>
    <lineage>
        <taxon>Eukaryota</taxon>
        <taxon>Metazoa</taxon>
        <taxon>Ecdysozoa</taxon>
        <taxon>Arthropoda</taxon>
        <taxon>Hexapoda</taxon>
        <taxon>Insecta</taxon>
        <taxon>Pterygota</taxon>
        <taxon>Neoptera</taxon>
        <taxon>Endopterygota</taxon>
        <taxon>Diptera</taxon>
        <taxon>Brachycera</taxon>
        <taxon>Muscomorpha</taxon>
        <taxon>Ephydroidea</taxon>
        <taxon>Drosophilidae</taxon>
        <taxon>Drosophila</taxon>
        <taxon>Sophophora</taxon>
    </lineage>
</organism>
<feature type="chain" id="PRO_5028477083" evidence="1">
    <location>
        <begin position="25"/>
        <end position="331"/>
    </location>
</feature>
<accession>A0A6P4EZE6</accession>
<evidence type="ECO:0000313" key="2">
    <source>
        <dbReference type="RefSeq" id="XP_016980518.1"/>
    </source>
</evidence>
<dbReference type="RefSeq" id="XP_016980518.1">
    <property type="nucleotide sequence ID" value="XM_017125029.1"/>
</dbReference>
<reference evidence="2" key="1">
    <citation type="submission" date="2025-08" db="UniProtKB">
        <authorList>
            <consortium name="RefSeq"/>
        </authorList>
    </citation>
    <scope>IDENTIFICATION</scope>
</reference>
<proteinExistence type="predicted"/>
<keyword evidence="1" id="KW-0732">Signal</keyword>
<gene>
    <name evidence="2" type="primary">LOC108045647</name>
</gene>
<sequence length="331" mass="36718">MFGLRVILASTIILFGIIHGECAAVKQSIELPSTDDVLKKSLIEAQSIGRIVNRINHKVIDQNTVPPASYIGDITRTSNVDQGYPCPPPSDIPQINSFQESKINENPSVAEFGSYIKTQSTHSTDFQLQIPSPQPTQHIHYHYIVPNTSPKPIINYVYHSDSNAYNVNSENQQYSSVVSQPSHINGNNLHYINQDKPQVNPLYSAVDNSGYLYDSPDEHQGQASENTSVYEALSEPGEVLKEQDPIVKTNIPEVPQTQHVQDAVNPKKPEVYFIITTTRSPDSQKLNESVNEISDGSGLIDIRAGINEILDSQVEDAKPYNEHSAYNVPLN</sequence>
<dbReference type="RefSeq" id="XP_016980518.2">
    <property type="nucleotide sequence ID" value="XM_017125029.2"/>
</dbReference>
<protein>
    <submittedName>
        <fullName evidence="2">Uncharacterized protein LOC108045647</fullName>
    </submittedName>
</protein>
<evidence type="ECO:0000256" key="1">
    <source>
        <dbReference type="SAM" id="SignalP"/>
    </source>
</evidence>
<name>A0A6P4EZE6_DRORH</name>
<dbReference type="AlphaFoldDB" id="A0A6P4EZE6"/>
<dbReference type="GeneID" id="108045647"/>
<dbReference type="OrthoDB" id="7863250at2759"/>